<organism evidence="2 3">
    <name type="scientific">Halomonas halmophila</name>
    <dbReference type="NCBI Taxonomy" id="252"/>
    <lineage>
        <taxon>Bacteria</taxon>
        <taxon>Pseudomonadati</taxon>
        <taxon>Pseudomonadota</taxon>
        <taxon>Gammaproteobacteria</taxon>
        <taxon>Oceanospirillales</taxon>
        <taxon>Halomonadaceae</taxon>
        <taxon>Halomonas</taxon>
    </lineage>
</organism>
<dbReference type="InterPro" id="IPR036388">
    <property type="entry name" value="WH-like_DNA-bd_sf"/>
</dbReference>
<dbReference type="Proteomes" id="UP000319812">
    <property type="component" value="Unassembled WGS sequence"/>
</dbReference>
<evidence type="ECO:0000313" key="2">
    <source>
        <dbReference type="EMBL" id="GED21559.1"/>
    </source>
</evidence>
<dbReference type="GO" id="GO:0003677">
    <property type="term" value="F:DNA binding"/>
    <property type="evidence" value="ECO:0007669"/>
    <property type="project" value="InterPro"/>
</dbReference>
<dbReference type="InterPro" id="IPR016032">
    <property type="entry name" value="Sig_transdc_resp-reg_C-effctor"/>
</dbReference>
<dbReference type="PROSITE" id="PS50043">
    <property type="entry name" value="HTH_LUXR_2"/>
    <property type="match status" value="1"/>
</dbReference>
<comment type="caution">
    <text evidence="2">The sequence shown here is derived from an EMBL/GenBank/DDBJ whole genome shotgun (WGS) entry which is preliminary data.</text>
</comment>
<keyword evidence="3" id="KW-1185">Reference proteome</keyword>
<name>A0A4Y4EUR1_9GAMM</name>
<dbReference type="Pfam" id="PF00196">
    <property type="entry name" value="GerE"/>
    <property type="match status" value="1"/>
</dbReference>
<sequence length="361" mass="40289">MEGYDEGKAIELIYAAMLGEATWQDFMRYLANSAANGKAVLVLHDEVMQRGYIPIAHGVESSTLNDYAAYYASVNPFMSPAAAMMPGRGTPDIELINERALKATEFYNDFLLPHEMPGRVSMTIEHSHQFMFVLALLSDALDIDEKHRVAQRLTRLAPHLQRASRFYREAGLGLTLGDFNGAIFDAINKGVVVIGEYMHVKAMSEKAEQLIEGSEAVGFTALGSLRFKSSDMQQSLQGMLDRWYTGSKLVAHYVGELKISLILIEKNDISSYFEGPTVVAILEEGQGTNKEFNITHFSTFYGLTRAEIRSLRGIANGYSVSEIAQQARRSEETVRTQIKSLYRKTRTNSREGIIRKLFGAS</sequence>
<proteinExistence type="predicted"/>
<reference evidence="2 3" key="1">
    <citation type="submission" date="2019-06" db="EMBL/GenBank/DDBJ databases">
        <title>Whole genome shotgun sequence of Halomonas halmophila NBRC 15537.</title>
        <authorList>
            <person name="Hosoyama A."/>
            <person name="Uohara A."/>
            <person name="Ohji S."/>
            <person name="Ichikawa N."/>
        </authorList>
    </citation>
    <scope>NUCLEOTIDE SEQUENCE [LARGE SCALE GENOMIC DNA]</scope>
    <source>
        <strain evidence="2 3">NBRC 15537</strain>
    </source>
</reference>
<dbReference type="InterPro" id="IPR000792">
    <property type="entry name" value="Tscrpt_reg_LuxR_C"/>
</dbReference>
<gene>
    <name evidence="2" type="ORF">HHA01_05360</name>
</gene>
<dbReference type="AlphaFoldDB" id="A0A4Y4EUR1"/>
<dbReference type="RefSeq" id="WP_141317563.1">
    <property type="nucleotide sequence ID" value="NZ_BJOC01000010.1"/>
</dbReference>
<evidence type="ECO:0000259" key="1">
    <source>
        <dbReference type="PROSITE" id="PS50043"/>
    </source>
</evidence>
<dbReference type="CDD" id="cd06170">
    <property type="entry name" value="LuxR_C_like"/>
    <property type="match status" value="1"/>
</dbReference>
<dbReference type="SUPFAM" id="SSF46894">
    <property type="entry name" value="C-terminal effector domain of the bipartite response regulators"/>
    <property type="match status" value="1"/>
</dbReference>
<feature type="domain" description="HTH luxR-type" evidence="1">
    <location>
        <begin position="296"/>
        <end position="361"/>
    </location>
</feature>
<dbReference type="OrthoDB" id="5497412at2"/>
<accession>A0A4Y4EUR1</accession>
<dbReference type="Gene3D" id="1.10.10.10">
    <property type="entry name" value="Winged helix-like DNA-binding domain superfamily/Winged helix DNA-binding domain"/>
    <property type="match status" value="1"/>
</dbReference>
<protein>
    <recommendedName>
        <fullName evidence="1">HTH luxR-type domain-containing protein</fullName>
    </recommendedName>
</protein>
<dbReference type="SMART" id="SM00421">
    <property type="entry name" value="HTH_LUXR"/>
    <property type="match status" value="1"/>
</dbReference>
<dbReference type="GO" id="GO:0006355">
    <property type="term" value="P:regulation of DNA-templated transcription"/>
    <property type="evidence" value="ECO:0007669"/>
    <property type="project" value="InterPro"/>
</dbReference>
<dbReference type="EMBL" id="BJOC01000010">
    <property type="protein sequence ID" value="GED21559.1"/>
    <property type="molecule type" value="Genomic_DNA"/>
</dbReference>
<evidence type="ECO:0000313" key="3">
    <source>
        <dbReference type="Proteomes" id="UP000319812"/>
    </source>
</evidence>